<dbReference type="Proteomes" id="UP000245956">
    <property type="component" value="Unassembled WGS sequence"/>
</dbReference>
<comment type="caution">
    <text evidence="2">The sequence shown here is derived from an EMBL/GenBank/DDBJ whole genome shotgun (WGS) entry which is preliminary data.</text>
</comment>
<evidence type="ECO:0000313" key="3">
    <source>
        <dbReference type="Proteomes" id="UP000245956"/>
    </source>
</evidence>
<organism evidence="2 3">
    <name type="scientific">Purpureocillium lilacinum</name>
    <name type="common">Paecilomyces lilacinus</name>
    <dbReference type="NCBI Taxonomy" id="33203"/>
    <lineage>
        <taxon>Eukaryota</taxon>
        <taxon>Fungi</taxon>
        <taxon>Dikarya</taxon>
        <taxon>Ascomycota</taxon>
        <taxon>Pezizomycotina</taxon>
        <taxon>Sordariomycetes</taxon>
        <taxon>Hypocreomycetidae</taxon>
        <taxon>Hypocreales</taxon>
        <taxon>Ophiocordycipitaceae</taxon>
        <taxon>Purpureocillium</taxon>
    </lineage>
</organism>
<evidence type="ECO:0000256" key="1">
    <source>
        <dbReference type="SAM" id="MobiDB-lite"/>
    </source>
</evidence>
<dbReference type="EMBL" id="LCWV01000001">
    <property type="protein sequence ID" value="PWI76231.1"/>
    <property type="molecule type" value="Genomic_DNA"/>
</dbReference>
<evidence type="ECO:0000313" key="2">
    <source>
        <dbReference type="EMBL" id="PWI76231.1"/>
    </source>
</evidence>
<protein>
    <submittedName>
        <fullName evidence="2">Uncharacterized protein</fullName>
    </submittedName>
</protein>
<feature type="compositionally biased region" description="Basic residues" evidence="1">
    <location>
        <begin position="92"/>
        <end position="106"/>
    </location>
</feature>
<gene>
    <name evidence="2" type="ORF">PCL_03425</name>
</gene>
<accession>A0A2U3EP04</accession>
<proteinExistence type="predicted"/>
<feature type="region of interest" description="Disordered" evidence="1">
    <location>
        <begin position="84"/>
        <end position="160"/>
    </location>
</feature>
<reference evidence="2 3" key="1">
    <citation type="journal article" date="2016" name="Front. Microbiol.">
        <title>Genome and transcriptome sequences reveal the specific parasitism of the nematophagous Purpureocillium lilacinum 36-1.</title>
        <authorList>
            <person name="Xie J."/>
            <person name="Li S."/>
            <person name="Mo C."/>
            <person name="Xiao X."/>
            <person name="Peng D."/>
            <person name="Wang G."/>
            <person name="Xiao Y."/>
        </authorList>
    </citation>
    <scope>NUCLEOTIDE SEQUENCE [LARGE SCALE GENOMIC DNA]</scope>
    <source>
        <strain evidence="2 3">36-1</strain>
    </source>
</reference>
<dbReference type="AlphaFoldDB" id="A0A2U3EP04"/>
<name>A0A2U3EP04_PURLI</name>
<sequence length="302" mass="32564">MVTVPKDFVGGCARTENDLDATSSTWERSRQSTGMDLSDTIVCLGALKGSTRGRDELMTSVETVTLVSMLQSLPLIASTCAAGQTSRQRSANWKRRKAPTNKHRKAGAGEMGPEMQARTQQGKGAQAICPLASERHPPWPSRLPANRQYLERPGANDGDDDDFVLPRAVTASPLPASVLLSIAPHGEHYKVSAFSGRVELSRQTLCTTSPVVFSTRFIPWSHQCSPDLLGLLHLPPSSPTAAASRCFIAPLPIRPLVSSPVIRRQHRPTTTASLAISTTTLPQQFPEAPARTDMNLLTAPAI</sequence>